<evidence type="ECO:0000256" key="2">
    <source>
        <dbReference type="ARBA" id="ARBA00023155"/>
    </source>
</evidence>
<keyword evidence="3 5" id="KW-0539">Nucleus</keyword>
<feature type="region of interest" description="Disordered" evidence="6">
    <location>
        <begin position="193"/>
        <end position="220"/>
    </location>
</feature>
<keyword evidence="2 5" id="KW-0371">Homeobox</keyword>
<dbReference type="Proteomes" id="UP000562682">
    <property type="component" value="Unassembled WGS sequence"/>
</dbReference>
<dbReference type="PANTHER" id="PTHR11850">
    <property type="entry name" value="HOMEOBOX PROTEIN TRANSCRIPTION FACTORS"/>
    <property type="match status" value="1"/>
</dbReference>
<evidence type="ECO:0000256" key="1">
    <source>
        <dbReference type="ARBA" id="ARBA00023125"/>
    </source>
</evidence>
<reference evidence="9 10" key="1">
    <citation type="submission" date="2020-05" db="EMBL/GenBank/DDBJ databases">
        <title>Identification and distribution of gene clusters putatively required for synthesis of sphingolipid metabolism inhibitors in phylogenetically diverse species of the filamentous fungus Fusarium.</title>
        <authorList>
            <person name="Kim H.-S."/>
            <person name="Busman M."/>
            <person name="Brown D.W."/>
            <person name="Divon H."/>
            <person name="Uhlig S."/>
            <person name="Proctor R.H."/>
        </authorList>
    </citation>
    <scope>NUCLEOTIDE SEQUENCE [LARGE SCALE GENOMIC DNA]</scope>
    <source>
        <strain evidence="9 10">NRRL 25311</strain>
    </source>
</reference>
<comment type="subcellular location">
    <subcellularLocation>
        <location evidence="5">Nucleus</location>
    </subcellularLocation>
</comment>
<keyword evidence="10" id="KW-1185">Reference proteome</keyword>
<evidence type="ECO:0000313" key="9">
    <source>
        <dbReference type="EMBL" id="KAF5681568.1"/>
    </source>
</evidence>
<dbReference type="InterPro" id="IPR013087">
    <property type="entry name" value="Znf_C2H2_type"/>
</dbReference>
<organism evidence="9 10">
    <name type="scientific">Fusarium denticulatum</name>
    <dbReference type="NCBI Taxonomy" id="48507"/>
    <lineage>
        <taxon>Eukaryota</taxon>
        <taxon>Fungi</taxon>
        <taxon>Dikarya</taxon>
        <taxon>Ascomycota</taxon>
        <taxon>Pezizomycotina</taxon>
        <taxon>Sordariomycetes</taxon>
        <taxon>Hypocreomycetidae</taxon>
        <taxon>Hypocreales</taxon>
        <taxon>Nectriaceae</taxon>
        <taxon>Fusarium</taxon>
        <taxon>Fusarium fujikuroi species complex</taxon>
    </lineage>
</organism>
<dbReference type="PROSITE" id="PS50071">
    <property type="entry name" value="HOMEOBOX_2"/>
    <property type="match status" value="1"/>
</dbReference>
<gene>
    <name evidence="9" type="ORF">FDENT_8045</name>
</gene>
<dbReference type="InterPro" id="IPR001356">
    <property type="entry name" value="HD"/>
</dbReference>
<dbReference type="GO" id="GO:0006355">
    <property type="term" value="P:regulation of DNA-templated transcription"/>
    <property type="evidence" value="ECO:0007669"/>
    <property type="project" value="InterPro"/>
</dbReference>
<feature type="domain" description="Homeobox" evidence="7">
    <location>
        <begin position="16"/>
        <end position="79"/>
    </location>
</feature>
<feature type="compositionally biased region" description="Basic residues" evidence="6">
    <location>
        <begin position="197"/>
        <end position="207"/>
    </location>
</feature>
<dbReference type="PROSITE" id="PS00028">
    <property type="entry name" value="ZINC_FINGER_C2H2_1"/>
    <property type="match status" value="2"/>
</dbReference>
<proteinExistence type="predicted"/>
<dbReference type="InterPro" id="IPR008422">
    <property type="entry name" value="KN_HD"/>
</dbReference>
<dbReference type="PROSITE" id="PS50157">
    <property type="entry name" value="ZINC_FINGER_C2H2_2"/>
    <property type="match status" value="1"/>
</dbReference>
<dbReference type="AlphaFoldDB" id="A0A8H5U5X2"/>
<dbReference type="Pfam" id="PF05920">
    <property type="entry name" value="Homeobox_KN"/>
    <property type="match status" value="1"/>
</dbReference>
<feature type="domain" description="C2H2-type" evidence="8">
    <location>
        <begin position="228"/>
        <end position="256"/>
    </location>
</feature>
<feature type="region of interest" description="Disordered" evidence="6">
    <location>
        <begin position="402"/>
        <end position="424"/>
    </location>
</feature>
<dbReference type="GO" id="GO:0008270">
    <property type="term" value="F:zinc ion binding"/>
    <property type="evidence" value="ECO:0007669"/>
    <property type="project" value="UniProtKB-KW"/>
</dbReference>
<feature type="compositionally biased region" description="Basic residues" evidence="6">
    <location>
        <begin position="17"/>
        <end position="27"/>
    </location>
</feature>
<dbReference type="CDD" id="cd00086">
    <property type="entry name" value="homeodomain"/>
    <property type="match status" value="1"/>
</dbReference>
<keyword evidence="4" id="KW-0479">Metal-binding</keyword>
<dbReference type="SMART" id="SM00389">
    <property type="entry name" value="HOX"/>
    <property type="match status" value="1"/>
</dbReference>
<name>A0A8H5U5X2_9HYPO</name>
<evidence type="ECO:0000256" key="3">
    <source>
        <dbReference type="ARBA" id="ARBA00023242"/>
    </source>
</evidence>
<evidence type="ECO:0000259" key="8">
    <source>
        <dbReference type="PROSITE" id="PS50157"/>
    </source>
</evidence>
<feature type="compositionally biased region" description="Polar residues" evidence="6">
    <location>
        <begin position="409"/>
        <end position="424"/>
    </location>
</feature>
<keyword evidence="4" id="KW-0863">Zinc-finger</keyword>
<dbReference type="InterPro" id="IPR009057">
    <property type="entry name" value="Homeodomain-like_sf"/>
</dbReference>
<dbReference type="GO" id="GO:0003677">
    <property type="term" value="F:DNA binding"/>
    <property type="evidence" value="ECO:0007669"/>
    <property type="project" value="UniProtKB-UniRule"/>
</dbReference>
<keyword evidence="4" id="KW-0862">Zinc</keyword>
<evidence type="ECO:0000256" key="4">
    <source>
        <dbReference type="PROSITE-ProRule" id="PRU00042"/>
    </source>
</evidence>
<evidence type="ECO:0000256" key="5">
    <source>
        <dbReference type="PROSITE-ProRule" id="PRU00108"/>
    </source>
</evidence>
<evidence type="ECO:0000256" key="6">
    <source>
        <dbReference type="SAM" id="MobiDB-lite"/>
    </source>
</evidence>
<evidence type="ECO:0000259" key="7">
    <source>
        <dbReference type="PROSITE" id="PS50071"/>
    </source>
</evidence>
<dbReference type="SMART" id="SM00355">
    <property type="entry name" value="ZnF_C2H2"/>
    <property type="match status" value="3"/>
</dbReference>
<accession>A0A8H5U5X2</accession>
<protein>
    <submittedName>
        <fullName evidence="9">Homeobox c2h2 transcription</fullName>
    </submittedName>
</protein>
<dbReference type="EMBL" id="JAAOAK010000235">
    <property type="protein sequence ID" value="KAF5681568.1"/>
    <property type="molecule type" value="Genomic_DNA"/>
</dbReference>
<feature type="compositionally biased region" description="Polar residues" evidence="6">
    <location>
        <begin position="208"/>
        <end position="218"/>
    </location>
</feature>
<dbReference type="SUPFAM" id="SSF46689">
    <property type="entry name" value="Homeodomain-like"/>
    <property type="match status" value="1"/>
</dbReference>
<keyword evidence="1 5" id="KW-0238">DNA-binding</keyword>
<sequence>MDPRDDGNAECGVGGAKQKRPVVRHPRSSTRVLKEWFAAHPLWPYPTEQEKEELSERAEMTVRQVSYWFVNARRRKGHQLSSSAPANIDSSLEPLLANPSGHDWSTMNPLERWRNSPPDQEPAPLHAISASVQRDINDLWSISDYAQNAPEILASTISGPSSASSLDLSASGGSSDSSVHSYRSDSILNHLTQGTLRSRRKRSRKTVSRQTGKSQTFNKAKDSHERIYQCTFCTDTFKLRYDWTRHEESLHLALERWTCLPFGPTFITSAGQTQCALCDAQGPDDTHLQSHQVHKCTGKPDHARNFRRKDHLRQHLRLVHGVQEMTSSMSKWKSTVSEINSRCGFCGETFSLWSDRSDHLTDHFRAGSLMKDWKGCRGLDPVVALFVENAIPPYLIGTEAKDADPFSASKGNNKTGSANRGSSVAPTAYGALTADLGDYVRTTRSAGVDVTDDALRRQARLILYGDDDPWNQTPADNNQWLEMFKAGWGLGHDPLQQQASTDCASSQSLNTNSCSPFTAESIQHAVGFDPAMMQFELNLDVGLGNDPSAVLDPAFTIPWSWQTPECLSEFRQLGLLPVNDAINGLDTSCSTTEPVTNIAPSGSLLWPTQAFNTAQTSALAAPTPPCDLGMGGIPATDVSDHTLFVYDTELG</sequence>
<dbReference type="Gene3D" id="1.10.10.60">
    <property type="entry name" value="Homeodomain-like"/>
    <property type="match status" value="1"/>
</dbReference>
<feature type="region of interest" description="Disordered" evidence="6">
    <location>
        <begin position="1"/>
        <end position="27"/>
    </location>
</feature>
<feature type="DNA-binding region" description="Homeobox" evidence="5">
    <location>
        <begin position="18"/>
        <end position="80"/>
    </location>
</feature>
<comment type="caution">
    <text evidence="9">The sequence shown here is derived from an EMBL/GenBank/DDBJ whole genome shotgun (WGS) entry which is preliminary data.</text>
</comment>
<dbReference type="InterPro" id="IPR050224">
    <property type="entry name" value="TALE_homeobox"/>
</dbReference>
<evidence type="ECO:0000313" key="10">
    <source>
        <dbReference type="Proteomes" id="UP000562682"/>
    </source>
</evidence>
<dbReference type="GO" id="GO:0005634">
    <property type="term" value="C:nucleus"/>
    <property type="evidence" value="ECO:0007669"/>
    <property type="project" value="UniProtKB-SubCell"/>
</dbReference>